<feature type="compositionally biased region" description="Polar residues" evidence="1">
    <location>
        <begin position="1"/>
        <end position="21"/>
    </location>
</feature>
<dbReference type="InterPro" id="IPR046536">
    <property type="entry name" value="DUF6601"/>
</dbReference>
<evidence type="ECO:0000313" key="3">
    <source>
        <dbReference type="EMBL" id="KEZ40136.1"/>
    </source>
</evidence>
<protein>
    <submittedName>
        <fullName evidence="3">Uncharacterized protein</fullName>
    </submittedName>
</protein>
<dbReference type="PANTHER" id="PTHR34414">
    <property type="entry name" value="HET DOMAIN-CONTAINING PROTEIN-RELATED"/>
    <property type="match status" value="1"/>
</dbReference>
<comment type="caution">
    <text evidence="3">The sequence shown here is derived from an EMBL/GenBank/DDBJ whole genome shotgun (WGS) entry which is preliminary data.</text>
</comment>
<feature type="transmembrane region" description="Helical" evidence="2">
    <location>
        <begin position="283"/>
        <end position="305"/>
    </location>
</feature>
<organism evidence="3 4">
    <name type="scientific">Pseudallescheria apiosperma</name>
    <name type="common">Scedosporium apiospermum</name>
    <dbReference type="NCBI Taxonomy" id="563466"/>
    <lineage>
        <taxon>Eukaryota</taxon>
        <taxon>Fungi</taxon>
        <taxon>Dikarya</taxon>
        <taxon>Ascomycota</taxon>
        <taxon>Pezizomycotina</taxon>
        <taxon>Sordariomycetes</taxon>
        <taxon>Hypocreomycetidae</taxon>
        <taxon>Microascales</taxon>
        <taxon>Microascaceae</taxon>
        <taxon>Scedosporium</taxon>
    </lineage>
</organism>
<keyword evidence="2" id="KW-0812">Transmembrane</keyword>
<evidence type="ECO:0000313" key="4">
    <source>
        <dbReference type="Proteomes" id="UP000028545"/>
    </source>
</evidence>
<dbReference type="GeneID" id="27728242"/>
<reference evidence="3 4" key="1">
    <citation type="journal article" date="2014" name="Genome Announc.">
        <title>Draft genome sequence of the pathogenic fungus Scedosporium apiospermum.</title>
        <authorList>
            <person name="Vandeputte P."/>
            <person name="Ghamrawi S."/>
            <person name="Rechenmann M."/>
            <person name="Iltis A."/>
            <person name="Giraud S."/>
            <person name="Fleury M."/>
            <person name="Thornton C."/>
            <person name="Delhaes L."/>
            <person name="Meyer W."/>
            <person name="Papon N."/>
            <person name="Bouchara J.P."/>
        </authorList>
    </citation>
    <scope>NUCLEOTIDE SEQUENCE [LARGE SCALE GENOMIC DNA]</scope>
    <source>
        <strain evidence="3 4">IHEM 14462</strain>
    </source>
</reference>
<dbReference type="RefSeq" id="XP_016639935.1">
    <property type="nucleotide sequence ID" value="XM_016790632.1"/>
</dbReference>
<sequence length="552" mass="62805">MVISNGTTDDPSQGLDHQSNGAGNGAITGEVKGLGAETLRIVQTRIGEKKKYTIRTHLEGVDGYKYLPGQPRIALSAPPGAGDELVEYLRKAHLTTELDRLLPFMKYIFVQTPSFRHIMPLHHQVAHAREIIVDEYPGLHLVWYYGRIFIKPIPTYFYSPAFWDYLRSLRNQDETNDEKEDIYDAAIGFMRSYYFLIQYEIDFTKACELKLIPKLPGEDKHPTYYEFCRFMDYFKKVKDEETCRRYHYGELRLTRINRTSLFITGKLAYFHIYPQWGSYLRHFLAPIIVALGGFSVVLNAMQVTLNAQEMLGNPSDGSPGLSPTWTYFTRTSLYFPVVIISWIAAIVVLGLLGVLVMAFKDIVWARTTRRRKKNGDRNAGDRSHGMICTIMLLLLVELNMQPSLLAGIMHIRLPSAPDDFVLLSPLDPLESLGDYQCAAKRLHFFFCKTCGVRCFSFAGEGELGEVDLAELGVETERPGEPTKLWRAKKDGWGENTRVSYLSVNGHTIDAGQGFELRDLTELKRVEYLNALAPEDESTDDVRYDRPHSGGSY</sequence>
<keyword evidence="4" id="KW-1185">Reference proteome</keyword>
<dbReference type="PANTHER" id="PTHR34414:SF1">
    <property type="entry name" value="SUBTILISIN-LIKE SERINE PROTEASE"/>
    <property type="match status" value="1"/>
</dbReference>
<feature type="region of interest" description="Disordered" evidence="1">
    <location>
        <begin position="1"/>
        <end position="27"/>
    </location>
</feature>
<keyword evidence="2" id="KW-1133">Transmembrane helix</keyword>
<dbReference type="EMBL" id="JOWA01000132">
    <property type="protein sequence ID" value="KEZ40136.1"/>
    <property type="molecule type" value="Genomic_DNA"/>
</dbReference>
<accession>A0A084FYH4</accession>
<gene>
    <name evidence="3" type="ORF">SAPIO_CDS9170</name>
</gene>
<evidence type="ECO:0000256" key="1">
    <source>
        <dbReference type="SAM" id="MobiDB-lite"/>
    </source>
</evidence>
<proteinExistence type="predicted"/>
<feature type="transmembrane region" description="Helical" evidence="2">
    <location>
        <begin position="333"/>
        <end position="359"/>
    </location>
</feature>
<dbReference type="Proteomes" id="UP000028545">
    <property type="component" value="Unassembled WGS sequence"/>
</dbReference>
<dbReference type="HOGENOM" id="CLU_493597_0_0_1"/>
<dbReference type="VEuPathDB" id="FungiDB:SAPIO_CDS9170"/>
<dbReference type="AlphaFoldDB" id="A0A084FYH4"/>
<name>A0A084FYH4_PSEDA</name>
<dbReference type="Pfam" id="PF20246">
    <property type="entry name" value="DUF6601"/>
    <property type="match status" value="1"/>
</dbReference>
<keyword evidence="2" id="KW-0472">Membrane</keyword>
<evidence type="ECO:0000256" key="2">
    <source>
        <dbReference type="SAM" id="Phobius"/>
    </source>
</evidence>
<dbReference type="OrthoDB" id="5086500at2759"/>
<dbReference type="KEGG" id="sapo:SAPIO_CDS9170"/>